<evidence type="ECO:0000313" key="1">
    <source>
        <dbReference type="EMBL" id="TWJ10342.1"/>
    </source>
</evidence>
<dbReference type="RefSeq" id="WP_144573652.1">
    <property type="nucleotide sequence ID" value="NZ_CP015963.1"/>
</dbReference>
<sequence>MLTLSDFTYSRPAGPLVRRLVAPATGPAANDNGGGKSTDPAIVEAALRYFAEHGLGAARAARHKAEQAFFADDRVQYRWWLEVCRQLDRRMAVIASREFGLEHS</sequence>
<protein>
    <submittedName>
        <fullName evidence="1">Uncharacterized protein</fullName>
    </submittedName>
</protein>
<reference evidence="1 2" key="1">
    <citation type="submission" date="2019-07" db="EMBL/GenBank/DDBJ databases">
        <title>Genomic Encyclopedia of Archaeal and Bacterial Type Strains, Phase II (KMG-II): from individual species to whole genera.</title>
        <authorList>
            <person name="Goeker M."/>
        </authorList>
    </citation>
    <scope>NUCLEOTIDE SEQUENCE [LARGE SCALE GENOMIC DNA]</scope>
    <source>
        <strain evidence="1 2">ATCC BAA-2084</strain>
    </source>
</reference>
<keyword evidence="2" id="KW-1185">Reference proteome</keyword>
<dbReference type="Proteomes" id="UP000320547">
    <property type="component" value="Unassembled WGS sequence"/>
</dbReference>
<accession>A0A562UXK6</accession>
<evidence type="ECO:0000313" key="2">
    <source>
        <dbReference type="Proteomes" id="UP000320547"/>
    </source>
</evidence>
<comment type="caution">
    <text evidence="1">The sequence shown here is derived from an EMBL/GenBank/DDBJ whole genome shotgun (WGS) entry which is preliminary data.</text>
</comment>
<dbReference type="AlphaFoldDB" id="A0A562UXK6"/>
<name>A0A562UXK6_9SPHN</name>
<gene>
    <name evidence="1" type="ORF">JN10_2006</name>
</gene>
<dbReference type="STRING" id="476157.GCA_001663155_01349"/>
<organism evidence="1 2">
    <name type="scientific">Altererythrobacter ishigakiensis</name>
    <dbReference type="NCBI Taxonomy" id="476157"/>
    <lineage>
        <taxon>Bacteria</taxon>
        <taxon>Pseudomonadati</taxon>
        <taxon>Pseudomonadota</taxon>
        <taxon>Alphaproteobacteria</taxon>
        <taxon>Sphingomonadales</taxon>
        <taxon>Erythrobacteraceae</taxon>
        <taxon>Altererythrobacter</taxon>
    </lineage>
</organism>
<dbReference type="EMBL" id="VLLK01000001">
    <property type="protein sequence ID" value="TWJ10342.1"/>
    <property type="molecule type" value="Genomic_DNA"/>
</dbReference>
<dbReference type="OrthoDB" id="7510084at2"/>
<proteinExistence type="predicted"/>